<keyword evidence="8" id="KW-0648">Protein biosynthesis</keyword>
<comment type="similarity">
    <text evidence="2">Belongs to the class-II aminoacyl-tRNA synthetase family.</text>
</comment>
<keyword evidence="13" id="KW-1185">Reference proteome</keyword>
<dbReference type="Gene3D" id="1.20.58.180">
    <property type="entry name" value="Class II aaRS and biotin synthetases, domain 2"/>
    <property type="match status" value="1"/>
</dbReference>
<organism evidence="12 13">
    <name type="scientific">Geodia barretti</name>
    <name type="common">Barrett's horny sponge</name>
    <dbReference type="NCBI Taxonomy" id="519541"/>
    <lineage>
        <taxon>Eukaryota</taxon>
        <taxon>Metazoa</taxon>
        <taxon>Porifera</taxon>
        <taxon>Demospongiae</taxon>
        <taxon>Heteroscleromorpha</taxon>
        <taxon>Tetractinellida</taxon>
        <taxon>Astrophorina</taxon>
        <taxon>Geodiidae</taxon>
        <taxon>Geodia</taxon>
    </lineage>
</organism>
<sequence>PLTNNFPLNFQQIIFALNQYWAEQGCVILQPYDMEVGAGTFHPATFLAAIGPEPSSSAYVQPSRRPTDGRYGENPNRMQHYFQYQVVLKPSPADFQEIYIGSLVNLGIDPLHNDIRFVEDDWESPTLGAWGLGWEVWLNGMEITQVTYFQQVGGLECRPVTGEITYGLERIAMYVQGVDSVYDLRWNDSLSYGDIYLQNEQEQSAYNFEKADTDVLLNQFVNFENQCNELVALRLSLPAYEQVLRASHTFNLLDARRVIGVTERARYIGRVRNLARKVAETYYASREAKDFPRLLRREESAVTGLRSEEVPASDVWPEAPATLLLEIGTEELPPDAVNRLSAELEQNLKQELLVAGLIDSLETDSKWYATPRRISVSVEKVKPRREDAEVMKRGPPLQRAYDDRGVPSAAAVGFANSCGVDVSKLISIETEKGKFVACRFTEPGREAYELIPSCVQNAVSGLSITKKMRWGNSESEFVRPVHWVVLLHGKSVVPCDIFSISSASESRGHRFHFPEPITIRDADSYLELLNSTGKVKADWGVRRQTILEQIRRCEKSAGGLAMNDENLLDQVTNLVEWPFAFCGEFDSVFLNLPDEVLVSSMRSHQKYFPVFDAGGKLLPRFIGIANIEPASEKVERRIVKGNERVLHARLSDAKFFWEQDRNTTLEQKTSLLRNLMFHKALGSVLSKSVRMSELASYVASKLRADGTAAHRSAALSKADLVTELVGEFPDLQGSMGRRYAEIEGESSAVATAIGEHYSPRTANDALPQSEVGRIVAITDRIDSLLGLMAAGEKVKADRDPFSLRRMALAVLRIIIECDVDLDLNALLHESARIYTKQNSVAPSEVEVAPDDDTVANVFEFMLERLRSYYLDQGYLADEFAAVYELKPARPLEFDKRLRAVRQFRELAEYGDLIAANKRISNILRQSGELKGVQVKPELLVEQSELQLYEQAMNLSKQIVPLIRASDHGEILRKLAVLRDPIDSFFDDVMVMAEDKQIRRNRVALVGFVSRLFREVAEISLLQPVKVNG</sequence>
<evidence type="ECO:0000313" key="13">
    <source>
        <dbReference type="Proteomes" id="UP001174909"/>
    </source>
</evidence>
<dbReference type="HAMAP" id="MF_00255">
    <property type="entry name" value="Gly_tRNA_synth_beta"/>
    <property type="match status" value="1"/>
</dbReference>
<dbReference type="GO" id="GO:0006426">
    <property type="term" value="P:glycyl-tRNA aminoacylation"/>
    <property type="evidence" value="ECO:0007669"/>
    <property type="project" value="InterPro"/>
</dbReference>
<dbReference type="PANTHER" id="PTHR30075">
    <property type="entry name" value="GLYCYL-TRNA SYNTHETASE"/>
    <property type="match status" value="1"/>
</dbReference>
<dbReference type="Pfam" id="PF02092">
    <property type="entry name" value="tRNA_synt_2f"/>
    <property type="match status" value="1"/>
</dbReference>
<dbReference type="GO" id="GO:0005829">
    <property type="term" value="C:cytosol"/>
    <property type="evidence" value="ECO:0007669"/>
    <property type="project" value="TreeGrafter"/>
</dbReference>
<dbReference type="InterPro" id="IPR002310">
    <property type="entry name" value="Gly-tRNA_ligase_asu"/>
</dbReference>
<keyword evidence="4" id="KW-0963">Cytoplasm</keyword>
<evidence type="ECO:0000256" key="10">
    <source>
        <dbReference type="ARBA" id="ARBA00047937"/>
    </source>
</evidence>
<evidence type="ECO:0000313" key="12">
    <source>
        <dbReference type="EMBL" id="CAI8038357.1"/>
    </source>
</evidence>
<dbReference type="Proteomes" id="UP001174909">
    <property type="component" value="Unassembled WGS sequence"/>
</dbReference>
<evidence type="ECO:0000256" key="9">
    <source>
        <dbReference type="ARBA" id="ARBA00023146"/>
    </source>
</evidence>
<evidence type="ECO:0000256" key="5">
    <source>
        <dbReference type="ARBA" id="ARBA00022598"/>
    </source>
</evidence>
<evidence type="ECO:0000256" key="8">
    <source>
        <dbReference type="ARBA" id="ARBA00022917"/>
    </source>
</evidence>
<dbReference type="Pfam" id="PF05746">
    <property type="entry name" value="DALR_1"/>
    <property type="match status" value="1"/>
</dbReference>
<evidence type="ECO:0000256" key="3">
    <source>
        <dbReference type="ARBA" id="ARBA00012829"/>
    </source>
</evidence>
<dbReference type="InterPro" id="IPR006194">
    <property type="entry name" value="Gly-tRNA-synth_heterodimer"/>
</dbReference>
<dbReference type="NCBIfam" id="TIGR00388">
    <property type="entry name" value="glyQ"/>
    <property type="match status" value="1"/>
</dbReference>
<gene>
    <name evidence="12" type="ORF">GBAR_LOCUS21390</name>
</gene>
<keyword evidence="6" id="KW-0547">Nucleotide-binding</keyword>
<dbReference type="InterPro" id="IPR015944">
    <property type="entry name" value="Gly-tRNA-synth_bsu"/>
</dbReference>
<dbReference type="InterPro" id="IPR045864">
    <property type="entry name" value="aa-tRNA-synth_II/BPL/LPL"/>
</dbReference>
<feature type="non-terminal residue" evidence="12">
    <location>
        <position position="1"/>
    </location>
</feature>
<comment type="subcellular location">
    <subcellularLocation>
        <location evidence="1">Cytoplasm</location>
    </subcellularLocation>
</comment>
<dbReference type="EC" id="6.1.1.14" evidence="3"/>
<dbReference type="NCBIfam" id="TIGR00211">
    <property type="entry name" value="glyS"/>
    <property type="match status" value="1"/>
</dbReference>
<dbReference type="PANTHER" id="PTHR30075:SF2">
    <property type="entry name" value="GLYCINE--TRNA LIGASE, CHLOROPLASTIC_MITOCHONDRIAL 2"/>
    <property type="match status" value="1"/>
</dbReference>
<evidence type="ECO:0000256" key="7">
    <source>
        <dbReference type="ARBA" id="ARBA00022840"/>
    </source>
</evidence>
<evidence type="ECO:0000256" key="4">
    <source>
        <dbReference type="ARBA" id="ARBA00022490"/>
    </source>
</evidence>
<dbReference type="PROSITE" id="PS50861">
    <property type="entry name" value="AA_TRNA_LIGASE_II_GLYAB"/>
    <property type="match status" value="2"/>
</dbReference>
<accession>A0AA35SZJ6</accession>
<dbReference type="HAMAP" id="MF_00254">
    <property type="entry name" value="Gly_tRNA_synth_alpha"/>
    <property type="match status" value="1"/>
</dbReference>
<dbReference type="SUPFAM" id="SSF109604">
    <property type="entry name" value="HD-domain/PDEase-like"/>
    <property type="match status" value="1"/>
</dbReference>
<keyword evidence="7" id="KW-0067">ATP-binding</keyword>
<dbReference type="Gene3D" id="3.30.930.10">
    <property type="entry name" value="Bira Bifunctional Protein, Domain 2"/>
    <property type="match status" value="1"/>
</dbReference>
<reference evidence="12" key="1">
    <citation type="submission" date="2023-03" db="EMBL/GenBank/DDBJ databases">
        <authorList>
            <person name="Steffen K."/>
            <person name="Cardenas P."/>
        </authorList>
    </citation>
    <scope>NUCLEOTIDE SEQUENCE</scope>
</reference>
<comment type="caution">
    <text evidence="12">The sequence shown here is derived from an EMBL/GenBank/DDBJ whole genome shotgun (WGS) entry which is preliminary data.</text>
</comment>
<dbReference type="CDD" id="cd00733">
    <property type="entry name" value="GlyRS_alpha_core"/>
    <property type="match status" value="1"/>
</dbReference>
<evidence type="ECO:0000256" key="2">
    <source>
        <dbReference type="ARBA" id="ARBA00008226"/>
    </source>
</evidence>
<keyword evidence="5 12" id="KW-0436">Ligase</keyword>
<dbReference type="FunFam" id="3.30.930.10:FF:000006">
    <property type="entry name" value="Glycine--tRNA ligase alpha subunit"/>
    <property type="match status" value="1"/>
</dbReference>
<proteinExistence type="inferred from homology"/>
<protein>
    <recommendedName>
        <fullName evidence="3">glycine--tRNA ligase</fullName>
        <ecNumber evidence="3">6.1.1.14</ecNumber>
    </recommendedName>
</protein>
<dbReference type="SUPFAM" id="SSF55681">
    <property type="entry name" value="Class II aaRS and biotin synthetases"/>
    <property type="match status" value="1"/>
</dbReference>
<dbReference type="AlphaFoldDB" id="A0AA35SZJ6"/>
<dbReference type="NCBIfam" id="NF006827">
    <property type="entry name" value="PRK09348.1"/>
    <property type="match status" value="1"/>
</dbReference>
<dbReference type="Pfam" id="PF02091">
    <property type="entry name" value="tRNA-synt_2e"/>
    <property type="match status" value="1"/>
</dbReference>
<dbReference type="GO" id="GO:0006420">
    <property type="term" value="P:arginyl-tRNA aminoacylation"/>
    <property type="evidence" value="ECO:0007669"/>
    <property type="project" value="InterPro"/>
</dbReference>
<name>A0AA35SZJ6_GEOBA</name>
<comment type="catalytic activity">
    <reaction evidence="10">
        <text>tRNA(Gly) + glycine + ATP = glycyl-tRNA(Gly) + AMP + diphosphate</text>
        <dbReference type="Rhea" id="RHEA:16013"/>
        <dbReference type="Rhea" id="RHEA-COMP:9664"/>
        <dbReference type="Rhea" id="RHEA-COMP:9683"/>
        <dbReference type="ChEBI" id="CHEBI:30616"/>
        <dbReference type="ChEBI" id="CHEBI:33019"/>
        <dbReference type="ChEBI" id="CHEBI:57305"/>
        <dbReference type="ChEBI" id="CHEBI:78442"/>
        <dbReference type="ChEBI" id="CHEBI:78522"/>
        <dbReference type="ChEBI" id="CHEBI:456215"/>
        <dbReference type="EC" id="6.1.1.14"/>
    </reaction>
</comment>
<dbReference type="PRINTS" id="PR01044">
    <property type="entry name" value="TRNASYNTHGA"/>
</dbReference>
<evidence type="ECO:0000256" key="6">
    <source>
        <dbReference type="ARBA" id="ARBA00022741"/>
    </source>
</evidence>
<dbReference type="EMBL" id="CASHTH010002987">
    <property type="protein sequence ID" value="CAI8038357.1"/>
    <property type="molecule type" value="Genomic_DNA"/>
</dbReference>
<dbReference type="GO" id="GO:0004820">
    <property type="term" value="F:glycine-tRNA ligase activity"/>
    <property type="evidence" value="ECO:0007669"/>
    <property type="project" value="UniProtKB-EC"/>
</dbReference>
<dbReference type="GO" id="GO:0004814">
    <property type="term" value="F:arginine-tRNA ligase activity"/>
    <property type="evidence" value="ECO:0007669"/>
    <property type="project" value="InterPro"/>
</dbReference>
<keyword evidence="9" id="KW-0030">Aminoacyl-tRNA synthetase</keyword>
<dbReference type="InterPro" id="IPR008909">
    <property type="entry name" value="DALR_anticod-bd"/>
</dbReference>
<dbReference type="GO" id="GO:0005524">
    <property type="term" value="F:ATP binding"/>
    <property type="evidence" value="ECO:0007669"/>
    <property type="project" value="UniProtKB-KW"/>
</dbReference>
<evidence type="ECO:0000256" key="1">
    <source>
        <dbReference type="ARBA" id="ARBA00004496"/>
    </source>
</evidence>
<evidence type="ECO:0000259" key="11">
    <source>
        <dbReference type="Pfam" id="PF05746"/>
    </source>
</evidence>
<feature type="domain" description="DALR anticodon binding" evidence="11">
    <location>
        <begin position="914"/>
        <end position="1015"/>
    </location>
</feature>